<evidence type="ECO:0000256" key="1">
    <source>
        <dbReference type="ARBA" id="ARBA00004948"/>
    </source>
</evidence>
<reference evidence="4" key="1">
    <citation type="submission" date="2022-11" db="EMBL/GenBank/DDBJ databases">
        <authorList>
            <person name="Morgan W.R."/>
            <person name="Tartar A."/>
        </authorList>
    </citation>
    <scope>NUCLEOTIDE SEQUENCE</scope>
    <source>
        <strain evidence="4">ARSEF 373</strain>
    </source>
</reference>
<evidence type="ECO:0000313" key="4">
    <source>
        <dbReference type="EMBL" id="DBA04325.1"/>
    </source>
</evidence>
<dbReference type="InterPro" id="IPR022998">
    <property type="entry name" value="ThiamineP_synth_TenI"/>
</dbReference>
<evidence type="ECO:0000259" key="3">
    <source>
        <dbReference type="Pfam" id="PF02581"/>
    </source>
</evidence>
<feature type="domain" description="Thiamine phosphate synthase/TenI" evidence="3">
    <location>
        <begin position="32"/>
        <end position="222"/>
    </location>
</feature>
<name>A0AAV2ZKG9_9STRA</name>
<reference evidence="4" key="2">
    <citation type="journal article" date="2023" name="Microbiol Resour">
        <title>Decontamination and Annotation of the Draft Genome Sequence of the Oomycete Lagenidium giganteum ARSEF 373.</title>
        <authorList>
            <person name="Morgan W.R."/>
            <person name="Tartar A."/>
        </authorList>
    </citation>
    <scope>NUCLEOTIDE SEQUENCE</scope>
    <source>
        <strain evidence="4">ARSEF 373</strain>
    </source>
</reference>
<proteinExistence type="predicted"/>
<dbReference type="Gene3D" id="3.20.20.70">
    <property type="entry name" value="Aldolase class I"/>
    <property type="match status" value="1"/>
</dbReference>
<keyword evidence="2" id="KW-0784">Thiamine biosynthesis</keyword>
<dbReference type="Proteomes" id="UP001146120">
    <property type="component" value="Unassembled WGS sequence"/>
</dbReference>
<dbReference type="GO" id="GO:0009228">
    <property type="term" value="P:thiamine biosynthetic process"/>
    <property type="evidence" value="ECO:0007669"/>
    <property type="project" value="UniProtKB-KW"/>
</dbReference>
<organism evidence="4 5">
    <name type="scientific">Lagenidium giganteum</name>
    <dbReference type="NCBI Taxonomy" id="4803"/>
    <lineage>
        <taxon>Eukaryota</taxon>
        <taxon>Sar</taxon>
        <taxon>Stramenopiles</taxon>
        <taxon>Oomycota</taxon>
        <taxon>Peronosporomycetes</taxon>
        <taxon>Pythiales</taxon>
        <taxon>Pythiaceae</taxon>
    </lineage>
</organism>
<evidence type="ECO:0000256" key="2">
    <source>
        <dbReference type="ARBA" id="ARBA00022977"/>
    </source>
</evidence>
<dbReference type="InterPro" id="IPR013785">
    <property type="entry name" value="Aldolase_TIM"/>
</dbReference>
<dbReference type="AlphaFoldDB" id="A0AAV2ZKG9"/>
<comment type="pathway">
    <text evidence="1">Cofactor biosynthesis; thiamine diphosphate biosynthesis.</text>
</comment>
<dbReference type="SUPFAM" id="SSF51391">
    <property type="entry name" value="Thiamin phosphate synthase"/>
    <property type="match status" value="1"/>
</dbReference>
<evidence type="ECO:0000313" key="5">
    <source>
        <dbReference type="Proteomes" id="UP001146120"/>
    </source>
</evidence>
<sequence>MRPTDLKRLQSPQLLRAERAILALLVKPSDVLHQLEVLSRVVNSDAIDVVQLRVQAPVMSDATNFHRAAHTLRRVINRHDTRAKFVVNDDVEVAMSSGADGVHLKERALGDANVDATIAALRQRHMLVGCSVHSVDAAVRAFLLGVDYIQVGTMFSTPSHPEKTPDMLEGPQLLTAIQHELLGCARTNDNLPQLVAIGGINTTNLAQAIDAGADGVAVIRSIIAATDPVEAALSHRRALDQAKETHATQDTSKL</sequence>
<protein>
    <recommendedName>
        <fullName evidence="3">Thiamine phosphate synthase/TenI domain-containing protein</fullName>
    </recommendedName>
</protein>
<keyword evidence="5" id="KW-1185">Reference proteome</keyword>
<dbReference type="PANTHER" id="PTHR20857:SF23">
    <property type="entry name" value="THIAMINE BIOSYNTHETIC BIFUNCTIONAL ENZYME"/>
    <property type="match status" value="1"/>
</dbReference>
<dbReference type="GO" id="GO:0004789">
    <property type="term" value="F:thiamine-phosphate diphosphorylase activity"/>
    <property type="evidence" value="ECO:0007669"/>
    <property type="project" value="TreeGrafter"/>
</dbReference>
<dbReference type="EMBL" id="DAKRPA010000009">
    <property type="protein sequence ID" value="DBA04325.1"/>
    <property type="molecule type" value="Genomic_DNA"/>
</dbReference>
<dbReference type="PANTHER" id="PTHR20857">
    <property type="entry name" value="THIAMINE-PHOSPHATE PYROPHOSPHORYLASE"/>
    <property type="match status" value="1"/>
</dbReference>
<comment type="caution">
    <text evidence="4">The sequence shown here is derived from an EMBL/GenBank/DDBJ whole genome shotgun (WGS) entry which is preliminary data.</text>
</comment>
<dbReference type="Pfam" id="PF02581">
    <property type="entry name" value="TMP-TENI"/>
    <property type="match status" value="1"/>
</dbReference>
<dbReference type="InterPro" id="IPR036206">
    <property type="entry name" value="ThiamineP_synth_sf"/>
</dbReference>
<dbReference type="GO" id="GO:0005737">
    <property type="term" value="C:cytoplasm"/>
    <property type="evidence" value="ECO:0007669"/>
    <property type="project" value="TreeGrafter"/>
</dbReference>
<dbReference type="CDD" id="cd00564">
    <property type="entry name" value="TMP_TenI"/>
    <property type="match status" value="1"/>
</dbReference>
<accession>A0AAV2ZKG9</accession>
<gene>
    <name evidence="4" type="ORF">N0F65_002087</name>
</gene>